<dbReference type="AlphaFoldDB" id="A0A1B1KHN0"/>
<sequence length="70" mass="7450">MMSNIVNCDETAVHCGMPVAVTFPQNAEGMTLPFSSRVPECVFEVSDCVASKVDECAARSSAAMDASFRT</sequence>
<dbReference type="RefSeq" id="WP_065493598.1">
    <property type="nucleotide sequence ID" value="NZ_CP009112.1"/>
</dbReference>
<dbReference type="EMBL" id="CP009112">
    <property type="protein sequence ID" value="ANS32116.1"/>
    <property type="molecule type" value="Genomic_DNA"/>
</dbReference>
<name>A0A1B1KHN0_RHOOP</name>
<gene>
    <name evidence="1" type="ORF">R1CP_37575</name>
</gene>
<organism evidence="1 2">
    <name type="scientific">Rhodococcus opacus</name>
    <name type="common">Nocardia opaca</name>
    <dbReference type="NCBI Taxonomy" id="37919"/>
    <lineage>
        <taxon>Bacteria</taxon>
        <taxon>Bacillati</taxon>
        <taxon>Actinomycetota</taxon>
        <taxon>Actinomycetes</taxon>
        <taxon>Mycobacteriales</taxon>
        <taxon>Nocardiaceae</taxon>
        <taxon>Rhodococcus</taxon>
    </lineage>
</organism>
<proteinExistence type="predicted"/>
<accession>A0A1B1KHN0</accession>
<evidence type="ECO:0000313" key="1">
    <source>
        <dbReference type="EMBL" id="ANS32116.1"/>
    </source>
</evidence>
<keyword evidence="1" id="KW-0614">Plasmid</keyword>
<geneLocation type="plasmid" evidence="2">
    <name>pr1cp1</name>
</geneLocation>
<protein>
    <submittedName>
        <fullName evidence="1">Uncharacterized protein</fullName>
    </submittedName>
</protein>
<dbReference type="Proteomes" id="UP000186108">
    <property type="component" value="Plasmid pR1CP1"/>
</dbReference>
<evidence type="ECO:0000313" key="2">
    <source>
        <dbReference type="Proteomes" id="UP000186108"/>
    </source>
</evidence>
<reference evidence="1 2" key="1">
    <citation type="submission" date="2014-07" db="EMBL/GenBank/DDBJ databases">
        <authorList>
            <person name="Zhang J.E."/>
            <person name="Yang H."/>
            <person name="Guo J."/>
            <person name="Deng Z."/>
            <person name="Luo H."/>
            <person name="Luo M."/>
            <person name="Zhao B."/>
        </authorList>
    </citation>
    <scope>NUCLEOTIDE SEQUENCE [LARGE SCALE GENOMIC DNA]</scope>
    <source>
        <strain evidence="1 2">1CP</strain>
        <plasmid evidence="2">Plasmid pr1cp1</plasmid>
    </source>
</reference>